<comment type="similarity">
    <text evidence="2">Belongs to the glycosyl hydrolase 13 family. TreS subfamily.</text>
</comment>
<reference evidence="9" key="1">
    <citation type="journal article" date="2014" name="Int. J. Syst. Evol. Microbiol.">
        <title>Complete genome sequence of Corynebacterium casei LMG S-19264T (=DSM 44701T), isolated from a smear-ripened cheese.</title>
        <authorList>
            <consortium name="US DOE Joint Genome Institute (JGI-PGF)"/>
            <person name="Walter F."/>
            <person name="Albersmeier A."/>
            <person name="Kalinowski J."/>
            <person name="Ruckert C."/>
        </authorList>
    </citation>
    <scope>NUCLEOTIDE SEQUENCE</scope>
    <source>
        <strain evidence="9">CGMCC 1.12919</strain>
    </source>
</reference>
<reference evidence="9" key="2">
    <citation type="submission" date="2020-09" db="EMBL/GenBank/DDBJ databases">
        <authorList>
            <person name="Sun Q."/>
            <person name="Zhou Y."/>
        </authorList>
    </citation>
    <scope>NUCLEOTIDE SEQUENCE</scope>
    <source>
        <strain evidence="9">CGMCC 1.12919</strain>
    </source>
</reference>
<dbReference type="SUPFAM" id="SSF56112">
    <property type="entry name" value="Protein kinase-like (PK-like)"/>
    <property type="match status" value="1"/>
</dbReference>
<keyword evidence="5" id="KW-0106">Calcium</keyword>
<name>A0A916TZV5_9HYPH</name>
<dbReference type="FunFam" id="3.20.20.80:FF:000055">
    <property type="entry name" value="Trehalose synthase"/>
    <property type="match status" value="1"/>
</dbReference>
<protein>
    <recommendedName>
        <fullName evidence="3">maltose alpha-D-glucosyltransferase</fullName>
        <ecNumber evidence="3">5.4.99.16</ecNumber>
    </recommendedName>
    <alternativeName>
        <fullName evidence="7">Maltose alpha-D-glucosyltransferase</fullName>
    </alternativeName>
</protein>
<dbReference type="NCBIfam" id="TIGR02456">
    <property type="entry name" value="treS_nterm"/>
    <property type="match status" value="1"/>
</dbReference>
<proteinExistence type="inferred from homology"/>
<evidence type="ECO:0000256" key="2">
    <source>
        <dbReference type="ARBA" id="ARBA00005496"/>
    </source>
</evidence>
<dbReference type="PANTHER" id="PTHR10357">
    <property type="entry name" value="ALPHA-AMYLASE FAMILY MEMBER"/>
    <property type="match status" value="1"/>
</dbReference>
<dbReference type="PANTHER" id="PTHR10357:SF219">
    <property type="entry name" value="MALTOSE ALPHA-D-GLUCOSYLTRANSFERASE"/>
    <property type="match status" value="1"/>
</dbReference>
<evidence type="ECO:0000313" key="10">
    <source>
        <dbReference type="Proteomes" id="UP000637002"/>
    </source>
</evidence>
<dbReference type="InterPro" id="IPR017853">
    <property type="entry name" value="GH"/>
</dbReference>
<dbReference type="Gene3D" id="3.20.20.80">
    <property type="entry name" value="Glycosidases"/>
    <property type="match status" value="1"/>
</dbReference>
<evidence type="ECO:0000256" key="7">
    <source>
        <dbReference type="ARBA" id="ARBA00031378"/>
    </source>
</evidence>
<dbReference type="InterPro" id="IPR012811">
    <property type="entry name" value="TreS_maltokin_C_dom"/>
</dbReference>
<dbReference type="SUPFAM" id="SSF51445">
    <property type="entry name" value="(Trans)glycosidases"/>
    <property type="match status" value="1"/>
</dbReference>
<keyword evidence="6" id="KW-0413">Isomerase</keyword>
<dbReference type="InterPro" id="IPR013780">
    <property type="entry name" value="Glyco_hydro_b"/>
</dbReference>
<keyword evidence="10" id="KW-1185">Reference proteome</keyword>
<organism evidence="9 10">
    <name type="scientific">Chelatococcus reniformis</name>
    <dbReference type="NCBI Taxonomy" id="1494448"/>
    <lineage>
        <taxon>Bacteria</taxon>
        <taxon>Pseudomonadati</taxon>
        <taxon>Pseudomonadota</taxon>
        <taxon>Alphaproteobacteria</taxon>
        <taxon>Hyphomicrobiales</taxon>
        <taxon>Chelatococcaceae</taxon>
        <taxon>Chelatococcus</taxon>
    </lineage>
</organism>
<sequence>MIDRSDTQWYRDAIIYQVHVKSFFDSDDDGMGDFIGLTEKLDYIKELGATAIWLMPFYPSPLRDDGYDIADYRSVNPSYGSMRDFRKFVREAHERGIRVIIELVINHTSDQHPWFQRARRAKPGSAARNFYVWADTDQQYAGTRIIFLDTEKSNWSWDPVAQAYYWHRFYAHQPDLNFDNPRVLEAVVDTMHFWLDMGVDGMRLDAIPYIIEREGTNCENLPETHDVIKKIRAALDERYPDRMLLAEANQWPEDTAPYFGDGDECHMAFHFPLMPRMYMAVAQEERNPITDIMRQTPDIPANCQWAIFLRNHDELTLEMVTEKERDYLWKFYAADSRARINLGIRRRLAPLLENDRRKTELLVSLLLSMPGTPVLYYGDEIGMGDNIYLGDRDGVRTPMQWSPDRNGGFSRSDPARLFLPAIQDPIYGFNAVNVESQRRSPSSLLNWLKRLIAVRHNSRAFGRGTLRFLYPENRKILAYVRELDSNDRVLCVANLSRGPQAVELDLSDYKGIRPVEMTAGSVFPRIGDLSYLLTLPGYGFYWFKLDSPSTDEDRFGPRAAPELFTLVLAGPPEDVLTGRERVAFERNVMPPYVASRRWFGGKTTRIVSATIADTAVIDSRDGKDKFLLPRLDVKLRDGQTQDYFTPLAIDEDDEDEALLPYAVARLRRGPRMGLLFGAASSAEFALTVVAAMKRGQTVATQQGGEIRFVGTRRLEAYGSIDPLDVARLGAEQSNTSIALGSRMVLKLYRRLQDGPHPEIEVGHFLTDVAGFANTPALLGWMEHIDSEGTTTALAVLQRFVRNQGDAWRLAVEATKREIDQLVILPPDEMPSITQAFGIIGHYAVIIGQRTAEMHLAFATPTTDAAFAAEPLAGDDVSAMAADARGQAARAFSALKHALAEAADPNADRPLSDTAIALIEALLQREADCFALISRLDVAPVGALKTRVHGDYHLGQVLIVADDVTIVDFEGEPSRPADERRRKTTPLRDVAGMLRSFSYMAETAVRQLATTLPETGARARAIAAEWEQLGSRSFLDAYEAACRGSPVWTEDAATQQRLLALALIGKALYEINYEANNRPDWIEIPIRGVLSILDQETNAQ</sequence>
<dbReference type="Gene3D" id="3.90.400.10">
    <property type="entry name" value="Oligo-1,6-glucosidase, Domain 2"/>
    <property type="match status" value="1"/>
</dbReference>
<dbReference type="InterPro" id="IPR032091">
    <property type="entry name" value="Malt_amylase-like_C"/>
</dbReference>
<dbReference type="Pfam" id="PF00128">
    <property type="entry name" value="Alpha-amylase"/>
    <property type="match status" value="2"/>
</dbReference>
<evidence type="ECO:0000256" key="6">
    <source>
        <dbReference type="ARBA" id="ARBA00023235"/>
    </source>
</evidence>
<dbReference type="GO" id="GO:0047471">
    <property type="term" value="F:maltose alpha-D-glucosyltransferase activity"/>
    <property type="evidence" value="ECO:0007669"/>
    <property type="project" value="UniProtKB-EC"/>
</dbReference>
<dbReference type="Gene3D" id="3.90.1200.10">
    <property type="match status" value="1"/>
</dbReference>
<evidence type="ECO:0000256" key="5">
    <source>
        <dbReference type="ARBA" id="ARBA00022837"/>
    </source>
</evidence>
<evidence type="ECO:0000259" key="8">
    <source>
        <dbReference type="SMART" id="SM00642"/>
    </source>
</evidence>
<dbReference type="GO" id="GO:0046872">
    <property type="term" value="F:metal ion binding"/>
    <property type="evidence" value="ECO:0007669"/>
    <property type="project" value="UniProtKB-KW"/>
</dbReference>
<dbReference type="InterPro" id="IPR012810">
    <property type="entry name" value="TreS/a-amylase_N"/>
</dbReference>
<dbReference type="AlphaFoldDB" id="A0A916TZV5"/>
<evidence type="ECO:0000256" key="4">
    <source>
        <dbReference type="ARBA" id="ARBA00022723"/>
    </source>
</evidence>
<dbReference type="EMBL" id="BMGG01000002">
    <property type="protein sequence ID" value="GGC54563.1"/>
    <property type="molecule type" value="Genomic_DNA"/>
</dbReference>
<dbReference type="SUPFAM" id="SSF51011">
    <property type="entry name" value="Glycosyl hydrolase domain"/>
    <property type="match status" value="1"/>
</dbReference>
<evidence type="ECO:0000256" key="1">
    <source>
        <dbReference type="ARBA" id="ARBA00001595"/>
    </source>
</evidence>
<dbReference type="GO" id="GO:0005975">
    <property type="term" value="P:carbohydrate metabolic process"/>
    <property type="evidence" value="ECO:0007669"/>
    <property type="project" value="InterPro"/>
</dbReference>
<dbReference type="Pfam" id="PF16657">
    <property type="entry name" value="Malt_amylase_C"/>
    <property type="match status" value="1"/>
</dbReference>
<dbReference type="CDD" id="cd11334">
    <property type="entry name" value="AmyAc_TreS"/>
    <property type="match status" value="1"/>
</dbReference>
<accession>A0A916TZV5</accession>
<evidence type="ECO:0000313" key="9">
    <source>
        <dbReference type="EMBL" id="GGC54563.1"/>
    </source>
</evidence>
<gene>
    <name evidence="9" type="ORF">GCM10010994_11850</name>
</gene>
<dbReference type="Gene3D" id="2.60.40.1180">
    <property type="entry name" value="Golgi alpha-mannosidase II"/>
    <property type="match status" value="1"/>
</dbReference>
<dbReference type="Proteomes" id="UP000637002">
    <property type="component" value="Unassembled WGS sequence"/>
</dbReference>
<dbReference type="EC" id="5.4.99.16" evidence="3"/>
<dbReference type="SMART" id="SM00642">
    <property type="entry name" value="Aamy"/>
    <property type="match status" value="1"/>
</dbReference>
<dbReference type="RefSeq" id="WP_188608219.1">
    <property type="nucleotide sequence ID" value="NZ_BMGG01000002.1"/>
</dbReference>
<dbReference type="InterPro" id="IPR006047">
    <property type="entry name" value="GH13_cat_dom"/>
</dbReference>
<dbReference type="InterPro" id="IPR045857">
    <property type="entry name" value="O16G_dom_2"/>
</dbReference>
<evidence type="ECO:0000256" key="3">
    <source>
        <dbReference type="ARBA" id="ARBA00012619"/>
    </source>
</evidence>
<keyword evidence="4" id="KW-0479">Metal-binding</keyword>
<comment type="catalytic activity">
    <reaction evidence="1">
        <text>D-maltose = alpha,alpha-trehalose</text>
        <dbReference type="Rhea" id="RHEA:15145"/>
        <dbReference type="ChEBI" id="CHEBI:16551"/>
        <dbReference type="ChEBI" id="CHEBI:17306"/>
        <dbReference type="EC" id="5.4.99.16"/>
    </reaction>
</comment>
<comment type="caution">
    <text evidence="9">The sequence shown here is derived from an EMBL/GenBank/DDBJ whole genome shotgun (WGS) entry which is preliminary data.</text>
</comment>
<feature type="domain" description="Glycosyl hydrolase family 13 catalytic" evidence="8">
    <location>
        <begin position="17"/>
        <end position="416"/>
    </location>
</feature>
<dbReference type="InterPro" id="IPR011009">
    <property type="entry name" value="Kinase-like_dom_sf"/>
</dbReference>
<dbReference type="NCBIfam" id="TIGR02457">
    <property type="entry name" value="TreS_Cterm"/>
    <property type="match status" value="1"/>
</dbReference>